<sequence>MFKDDLINNLHKLYRQDPYINQIFNSAGLDLDNLATNVQDALNQYDFSTMTWGIPILENTLNFKTNSNSPIEDKRSQLQAKWRSNGKSDIYLLQAVANSWKNGDCTVTFVNGKIQVQFTGEYGTPTDLDSLKKALENVKPEHLAIVYSFRYLTIGEVQNMTLAQMEQTPLSKFAF</sequence>
<dbReference type="EMBL" id="JBGEWD010000021">
    <property type="protein sequence ID" value="MEY8001624.1"/>
    <property type="molecule type" value="Genomic_DNA"/>
</dbReference>
<dbReference type="InterPro" id="IPR018755">
    <property type="entry name" value="Phage_Mu_Gp48"/>
</dbReference>
<comment type="caution">
    <text evidence="1">The sequence shown here is derived from an EMBL/GenBank/DDBJ whole genome shotgun (WGS) entry which is preliminary data.</text>
</comment>
<dbReference type="RefSeq" id="WP_369705517.1">
    <property type="nucleotide sequence ID" value="NZ_JBGEWD010000021.1"/>
</dbReference>
<dbReference type="Proteomes" id="UP001564657">
    <property type="component" value="Unassembled WGS sequence"/>
</dbReference>
<reference evidence="1 2" key="1">
    <citation type="submission" date="2024-08" db="EMBL/GenBank/DDBJ databases">
        <title>Clostridium lapicellarii sp. nov., and Clostridium renhuaiense sp. nov., two species isolated from the mud in a fermentation cellar used for producing sauce-flavour Chinese liquors.</title>
        <authorList>
            <person name="Yang F."/>
            <person name="Wang H."/>
            <person name="Chen L.Q."/>
            <person name="Zhou N."/>
            <person name="Lu J.J."/>
            <person name="Pu X.X."/>
            <person name="Wan B."/>
            <person name="Wang L."/>
            <person name="Liu S.J."/>
        </authorList>
    </citation>
    <scope>NUCLEOTIDE SEQUENCE [LARGE SCALE GENOMIC DNA]</scope>
    <source>
        <strain evidence="1 2">MT-5</strain>
    </source>
</reference>
<protein>
    <submittedName>
        <fullName evidence="1">Phage tail protein</fullName>
    </submittedName>
</protein>
<organism evidence="1 2">
    <name type="scientific">Clostridium moutaii</name>
    <dbReference type="NCBI Taxonomy" id="3240932"/>
    <lineage>
        <taxon>Bacteria</taxon>
        <taxon>Bacillati</taxon>
        <taxon>Bacillota</taxon>
        <taxon>Clostridia</taxon>
        <taxon>Eubacteriales</taxon>
        <taxon>Clostridiaceae</taxon>
        <taxon>Clostridium</taxon>
    </lineage>
</organism>
<keyword evidence="2" id="KW-1185">Reference proteome</keyword>
<evidence type="ECO:0000313" key="1">
    <source>
        <dbReference type="EMBL" id="MEY8001624.1"/>
    </source>
</evidence>
<dbReference type="Pfam" id="PF10076">
    <property type="entry name" value="Phage_Mu_Gp48"/>
    <property type="match status" value="1"/>
</dbReference>
<proteinExistence type="predicted"/>
<gene>
    <name evidence="1" type="ORF">AB8U03_15750</name>
</gene>
<name>A0ABV4BS69_9CLOT</name>
<accession>A0ABV4BS69</accession>
<evidence type="ECO:0000313" key="2">
    <source>
        <dbReference type="Proteomes" id="UP001564657"/>
    </source>
</evidence>